<evidence type="ECO:0000259" key="2">
    <source>
        <dbReference type="Pfam" id="PF13635"/>
    </source>
</evidence>
<organism evidence="3">
    <name type="scientific">freshwater metagenome</name>
    <dbReference type="NCBI Taxonomy" id="449393"/>
    <lineage>
        <taxon>unclassified sequences</taxon>
        <taxon>metagenomes</taxon>
        <taxon>ecological metagenomes</taxon>
    </lineage>
</organism>
<name>A0A6J6EH93_9ZZZZ</name>
<protein>
    <submittedName>
        <fullName evidence="3">Unannotated protein</fullName>
    </submittedName>
</protein>
<dbReference type="Pfam" id="PF13635">
    <property type="entry name" value="DUF4143"/>
    <property type="match status" value="1"/>
</dbReference>
<dbReference type="AlphaFoldDB" id="A0A6J6EH93"/>
<evidence type="ECO:0000259" key="1">
    <source>
        <dbReference type="Pfam" id="PF13173"/>
    </source>
</evidence>
<dbReference type="PANTHER" id="PTHR43566:SF2">
    <property type="entry name" value="DUF4143 DOMAIN-CONTAINING PROTEIN"/>
    <property type="match status" value="1"/>
</dbReference>
<accession>A0A6J6EH93</accession>
<dbReference type="EMBL" id="CAEZSR010000120">
    <property type="protein sequence ID" value="CAB4575901.1"/>
    <property type="molecule type" value="Genomic_DNA"/>
</dbReference>
<feature type="domain" description="DUF4143" evidence="2">
    <location>
        <begin position="157"/>
        <end position="316"/>
    </location>
</feature>
<gene>
    <name evidence="3" type="ORF">UFOPK1493_02708</name>
</gene>
<dbReference type="PANTHER" id="PTHR43566">
    <property type="entry name" value="CONSERVED PROTEIN"/>
    <property type="match status" value="1"/>
</dbReference>
<feature type="domain" description="AAA" evidence="1">
    <location>
        <begin position="26"/>
        <end position="92"/>
    </location>
</feature>
<dbReference type="InterPro" id="IPR041682">
    <property type="entry name" value="AAA_14"/>
</dbReference>
<evidence type="ECO:0000313" key="3">
    <source>
        <dbReference type="EMBL" id="CAB4575901.1"/>
    </source>
</evidence>
<dbReference type="Pfam" id="PF13173">
    <property type="entry name" value="AAA_14"/>
    <property type="match status" value="1"/>
</dbReference>
<dbReference type="InterPro" id="IPR025420">
    <property type="entry name" value="DUF4143"/>
</dbReference>
<sequence length="368" mass="40586">MQRQLRLANPAVRTAVQADPVTALVGPEPVLVDEWQLVPDVLSAIKEEVDARPRRGRFVVTGSARGELDSPMWPGTGRLVPMRMYGLTEREIERRVDRSSWLASVLSGEVVPADTDDTLRTYVERALASGFPEARLQLAGNARLRWLSAYVEQVVMRDVDLVGGVKDPFRLRRYLEALALNTAGVVDDVTLIQAAGVAKETARRFERLLTNLYVIEPLPAWTSNRLKRLVLAPKRFLVDTGLVAGVLGLTTEEVMLDGNLLGRILETFVVGQVRAELALMAAPPRMHHLRTESGRHEIDLVIEIGARRLVAIEIKATSAPSANDARHLVWFREQMGASVRAAVLLHTGPTTFPIADGVWAVPIAALWS</sequence>
<reference evidence="3" key="1">
    <citation type="submission" date="2020-05" db="EMBL/GenBank/DDBJ databases">
        <authorList>
            <person name="Chiriac C."/>
            <person name="Salcher M."/>
            <person name="Ghai R."/>
            <person name="Kavagutti S V."/>
        </authorList>
    </citation>
    <scope>NUCLEOTIDE SEQUENCE</scope>
</reference>
<proteinExistence type="predicted"/>